<dbReference type="PANTHER" id="PTHR11089">
    <property type="entry name" value="GTP-BINDING PROTEIN-RELATED"/>
    <property type="match status" value="1"/>
</dbReference>
<evidence type="ECO:0000256" key="1">
    <source>
        <dbReference type="ARBA" id="ARBA00004123"/>
    </source>
</evidence>
<evidence type="ECO:0000313" key="8">
    <source>
        <dbReference type="EMBL" id="KAJ7229052.1"/>
    </source>
</evidence>
<feature type="compositionally biased region" description="Basic residues" evidence="5">
    <location>
        <begin position="580"/>
        <end position="597"/>
    </location>
</feature>
<organism evidence="8 9">
    <name type="scientific">Mycena pura</name>
    <dbReference type="NCBI Taxonomy" id="153505"/>
    <lineage>
        <taxon>Eukaryota</taxon>
        <taxon>Fungi</taxon>
        <taxon>Dikarya</taxon>
        <taxon>Basidiomycota</taxon>
        <taxon>Agaricomycotina</taxon>
        <taxon>Agaricomycetes</taxon>
        <taxon>Agaricomycetidae</taxon>
        <taxon>Agaricales</taxon>
        <taxon>Marasmiineae</taxon>
        <taxon>Mycenaceae</taxon>
        <taxon>Mycena</taxon>
    </lineage>
</organism>
<keyword evidence="4" id="KW-0539">Nucleus</keyword>
<evidence type="ECO:0000259" key="6">
    <source>
        <dbReference type="Pfam" id="PF01926"/>
    </source>
</evidence>
<feature type="compositionally biased region" description="Acidic residues" evidence="5">
    <location>
        <begin position="526"/>
        <end position="574"/>
    </location>
</feature>
<dbReference type="Pfam" id="PF08701">
    <property type="entry name" value="GN3L_Grn1"/>
    <property type="match status" value="1"/>
</dbReference>
<feature type="compositionally biased region" description="Low complexity" evidence="5">
    <location>
        <begin position="605"/>
        <end position="616"/>
    </location>
</feature>
<feature type="region of interest" description="Disordered" evidence="5">
    <location>
        <begin position="1"/>
        <end position="57"/>
    </location>
</feature>
<feature type="region of interest" description="Disordered" evidence="5">
    <location>
        <begin position="516"/>
        <end position="644"/>
    </location>
</feature>
<feature type="compositionally biased region" description="Basic and acidic residues" evidence="5">
    <location>
        <begin position="71"/>
        <end position="84"/>
    </location>
</feature>
<evidence type="ECO:0000256" key="3">
    <source>
        <dbReference type="ARBA" id="ARBA00023134"/>
    </source>
</evidence>
<keyword evidence="3" id="KW-0342">GTP-binding</keyword>
<sequence>MPRIRKQTSNRKSTNERKKLQHKVRESRKKKGKAAKKSVQWKFKHKKDPGIPSTFPYKDQILAEIADQRRLAAEEKQRKKDEKKLKKKAAKDGVDDEEMSQTGSDNEGENADGGFLDEVKALGLDQGFDGIASLSAKRLDAKLKAREVPMQIDVEEREDEDVQVVINGELPNLQAALDAADVVIEVLDARDPLSFRSAHLEELVDAKPGRRVLLVLNKIDTCPRESVASWTAHLRAHHPTFPFRAASCFLPAGPEPSTKEKGKAKAKAPRDDALGSDAVLQLLGEWAEQKKGDDPLCVAVVGITNVGKSSFINSLLRKSALSIYTLATSSRGPTTTTCAQEVTFETKGKLIRLVDTPGISWETNTATEVAEPENVEDIRARDILMRRKGRIDRLKDPLFAVKHIVSRANTEDLMLLYSLPAFSVGDTDSFLSCVARAHQLVKKKGELDLSGAARIVLRDWTTGKFPWYTIPPAGAAETVSSADDAVLDTLRTRKELRKAHGLVKLRCGAVETRKVQVDEPWAPAERDDDADSNDEDEERYDEDGGREDEEEADEEMTEEMTEETEEEEEEEEEPTILSGKQKRKRATEKAPIPRKKVSFGPDPTASKQAPSAAARKAAMKEKKPVKTAPKKIANNTKAVSQKAA</sequence>
<proteinExistence type="predicted"/>
<dbReference type="GO" id="GO:0005525">
    <property type="term" value="F:GTP binding"/>
    <property type="evidence" value="ECO:0007669"/>
    <property type="project" value="UniProtKB-KW"/>
</dbReference>
<evidence type="ECO:0000256" key="4">
    <source>
        <dbReference type="ARBA" id="ARBA00023242"/>
    </source>
</evidence>
<dbReference type="SUPFAM" id="SSF52540">
    <property type="entry name" value="P-loop containing nucleoside triphosphate hydrolases"/>
    <property type="match status" value="1"/>
</dbReference>
<keyword evidence="2" id="KW-0547">Nucleotide-binding</keyword>
<dbReference type="Gene3D" id="3.40.50.300">
    <property type="entry name" value="P-loop containing nucleotide triphosphate hydrolases"/>
    <property type="match status" value="1"/>
</dbReference>
<dbReference type="InterPro" id="IPR027417">
    <property type="entry name" value="P-loop_NTPase"/>
</dbReference>
<dbReference type="InterPro" id="IPR023179">
    <property type="entry name" value="GTP-bd_ortho_bundle_sf"/>
</dbReference>
<protein>
    <recommendedName>
        <fullName evidence="10">CP-type G domain-containing protein</fullName>
    </recommendedName>
</protein>
<evidence type="ECO:0000256" key="5">
    <source>
        <dbReference type="SAM" id="MobiDB-lite"/>
    </source>
</evidence>
<comment type="caution">
    <text evidence="8">The sequence shown here is derived from an EMBL/GenBank/DDBJ whole genome shotgun (WGS) entry which is preliminary data.</text>
</comment>
<reference evidence="8" key="1">
    <citation type="submission" date="2023-03" db="EMBL/GenBank/DDBJ databases">
        <title>Massive genome expansion in bonnet fungi (Mycena s.s.) driven by repeated elements and novel gene families across ecological guilds.</title>
        <authorList>
            <consortium name="Lawrence Berkeley National Laboratory"/>
            <person name="Harder C.B."/>
            <person name="Miyauchi S."/>
            <person name="Viragh M."/>
            <person name="Kuo A."/>
            <person name="Thoen E."/>
            <person name="Andreopoulos B."/>
            <person name="Lu D."/>
            <person name="Skrede I."/>
            <person name="Drula E."/>
            <person name="Henrissat B."/>
            <person name="Morin E."/>
            <person name="Kohler A."/>
            <person name="Barry K."/>
            <person name="LaButti K."/>
            <person name="Morin E."/>
            <person name="Salamov A."/>
            <person name="Lipzen A."/>
            <person name="Mereny Z."/>
            <person name="Hegedus B."/>
            <person name="Baldrian P."/>
            <person name="Stursova M."/>
            <person name="Weitz H."/>
            <person name="Taylor A."/>
            <person name="Grigoriev I.V."/>
            <person name="Nagy L.G."/>
            <person name="Martin F."/>
            <person name="Kauserud H."/>
        </authorList>
    </citation>
    <scope>NUCLEOTIDE SEQUENCE</scope>
    <source>
        <strain evidence="8">9144</strain>
    </source>
</reference>
<evidence type="ECO:0008006" key="10">
    <source>
        <dbReference type="Google" id="ProtNLM"/>
    </source>
</evidence>
<feature type="compositionally biased region" description="Polar residues" evidence="5">
    <location>
        <begin position="633"/>
        <end position="644"/>
    </location>
</feature>
<dbReference type="Gene3D" id="1.10.1580.10">
    <property type="match status" value="1"/>
</dbReference>
<evidence type="ECO:0000256" key="2">
    <source>
        <dbReference type="ARBA" id="ARBA00022741"/>
    </source>
</evidence>
<dbReference type="GO" id="GO:0005730">
    <property type="term" value="C:nucleolus"/>
    <property type="evidence" value="ECO:0007669"/>
    <property type="project" value="TreeGrafter"/>
</dbReference>
<feature type="domain" description="G" evidence="6">
    <location>
        <begin position="298"/>
        <end position="367"/>
    </location>
</feature>
<comment type="subcellular location">
    <subcellularLocation>
        <location evidence="1">Nucleus</location>
    </subcellularLocation>
</comment>
<accession>A0AAD7E5T3</accession>
<dbReference type="Proteomes" id="UP001219525">
    <property type="component" value="Unassembled WGS sequence"/>
</dbReference>
<dbReference type="InterPro" id="IPR014813">
    <property type="entry name" value="Gnl3_N_dom"/>
</dbReference>
<dbReference type="InterPro" id="IPR050755">
    <property type="entry name" value="TRAFAC_YlqF/YawG_RiboMat"/>
</dbReference>
<evidence type="ECO:0000313" key="9">
    <source>
        <dbReference type="Proteomes" id="UP001219525"/>
    </source>
</evidence>
<dbReference type="AlphaFoldDB" id="A0AAD7E5T3"/>
<keyword evidence="9" id="KW-1185">Reference proteome</keyword>
<feature type="region of interest" description="Disordered" evidence="5">
    <location>
        <begin position="71"/>
        <end position="114"/>
    </location>
</feature>
<evidence type="ECO:0000259" key="7">
    <source>
        <dbReference type="Pfam" id="PF08701"/>
    </source>
</evidence>
<feature type="compositionally biased region" description="Basic residues" evidence="5">
    <location>
        <begin position="19"/>
        <end position="36"/>
    </location>
</feature>
<feature type="domain" description="Guanine nucleotide-binding protein-like 3 N-terminal" evidence="7">
    <location>
        <begin position="15"/>
        <end position="89"/>
    </location>
</feature>
<gene>
    <name evidence="8" type="ORF">GGX14DRAFT_416477</name>
</gene>
<feature type="non-terminal residue" evidence="8">
    <location>
        <position position="1"/>
    </location>
</feature>
<name>A0AAD7E5T3_9AGAR</name>
<dbReference type="PANTHER" id="PTHR11089:SF30">
    <property type="entry name" value="GUANINE NUCLEOTIDE-BINDING PROTEIN-LIKE 3 HOMOLOG"/>
    <property type="match status" value="1"/>
</dbReference>
<dbReference type="InterPro" id="IPR006073">
    <property type="entry name" value="GTP-bd"/>
</dbReference>
<dbReference type="Pfam" id="PF01926">
    <property type="entry name" value="MMR_HSR1"/>
    <property type="match status" value="1"/>
</dbReference>
<dbReference type="EMBL" id="JARJCW010000002">
    <property type="protein sequence ID" value="KAJ7229052.1"/>
    <property type="molecule type" value="Genomic_DNA"/>
</dbReference>